<feature type="active site" description="Charge relay system" evidence="5">
    <location>
        <position position="358"/>
    </location>
</feature>
<dbReference type="InterPro" id="IPR000209">
    <property type="entry name" value="Peptidase_S8/S53_dom"/>
</dbReference>
<accession>I3EK28</accession>
<dbReference type="Gene3D" id="3.40.50.200">
    <property type="entry name" value="Peptidase S8/S53 domain"/>
    <property type="match status" value="1"/>
</dbReference>
<feature type="active site" description="Charge relay system" evidence="5">
    <location>
        <position position="178"/>
    </location>
</feature>
<dbReference type="PANTHER" id="PTHR43806">
    <property type="entry name" value="PEPTIDASE S8"/>
    <property type="match status" value="1"/>
</dbReference>
<feature type="transmembrane region" description="Helical" evidence="7">
    <location>
        <begin position="411"/>
        <end position="438"/>
    </location>
</feature>
<evidence type="ECO:0000256" key="6">
    <source>
        <dbReference type="SAM" id="MobiDB-lite"/>
    </source>
</evidence>
<dbReference type="SUPFAM" id="SSF52743">
    <property type="entry name" value="Subtilisin-like"/>
    <property type="match status" value="1"/>
</dbReference>
<dbReference type="AlphaFoldDB" id="I3EK28"/>
<proteinExistence type="inferred from homology"/>
<dbReference type="InterPro" id="IPR036852">
    <property type="entry name" value="Peptidase_S8/S53_dom_sf"/>
</dbReference>
<evidence type="ECO:0000256" key="3">
    <source>
        <dbReference type="ARBA" id="ARBA00022801"/>
    </source>
</evidence>
<keyword evidence="2 5" id="KW-0645">Protease</keyword>
<keyword evidence="7" id="KW-0812">Transmembrane</keyword>
<dbReference type="GO" id="GO:0005615">
    <property type="term" value="C:extracellular space"/>
    <property type="evidence" value="ECO:0007669"/>
    <property type="project" value="TreeGrafter"/>
</dbReference>
<name>I3EK28_NEMP3</name>
<feature type="compositionally biased region" description="Basic and acidic residues" evidence="6">
    <location>
        <begin position="1"/>
        <end position="25"/>
    </location>
</feature>
<dbReference type="GO" id="GO:0004252">
    <property type="term" value="F:serine-type endopeptidase activity"/>
    <property type="evidence" value="ECO:0007669"/>
    <property type="project" value="UniProtKB-UniRule"/>
</dbReference>
<keyword evidence="7" id="KW-1133">Transmembrane helix</keyword>
<evidence type="ECO:0000313" key="10">
    <source>
        <dbReference type="Proteomes" id="UP000002872"/>
    </source>
</evidence>
<dbReference type="InterPro" id="IPR050131">
    <property type="entry name" value="Peptidase_S8_subtilisin-like"/>
</dbReference>
<keyword evidence="10" id="KW-1185">Reference proteome</keyword>
<sequence length="457" mass="51790">MLKKLRELEESRKNKRTVEETEKRNSKLPNDSRNCVVLEIIHHLSADQEKQLKESIEKRNGYLQYVYKNTIEGFSVCNLSEEAIDETLSEINTVKLNLERNTQYSLAYKQTDLPDNFYTVINSQQRLFNVKWLDSFINRYIRNGYLIKKSSLFRWYRNKYFPLQSNYTGKGVQIEILDADIGVVHKEVSGRVKIVRKYAQHPPSSHPTSIMTAAAGITTGLAKEARIVLHPVFKFGVADLSDILYVLDGISVKENKKIILLPFTGEKSAILDKSLKMFYDANIPVVVAAGNSAESACNYSPSRSKYTITVGSMSDTLYPEVWSNTGECVDTYAPGSATVGEVSEMSPAVKYRIREGTSLSAAYMAGYLAVLMQSTRVSVSEIREYLTNKLSIHLPMLLTAGESTPFVTSDFVYYSVFIDVCIVLCPILLLFWLISIYWKSNKKDPFVKHKSRKKSSV</sequence>
<dbReference type="VEuPathDB" id="MicrosporidiaDB:NEQG_00345"/>
<evidence type="ECO:0000256" key="2">
    <source>
        <dbReference type="ARBA" id="ARBA00022670"/>
    </source>
</evidence>
<feature type="domain" description="Peptidase S8/S53" evidence="8">
    <location>
        <begin position="205"/>
        <end position="389"/>
    </location>
</feature>
<evidence type="ECO:0000313" key="9">
    <source>
        <dbReference type="EMBL" id="EIJ89575.1"/>
    </source>
</evidence>
<comment type="similarity">
    <text evidence="1 5">Belongs to the peptidase S8 family.</text>
</comment>
<dbReference type="EMBL" id="GL870876">
    <property type="protein sequence ID" value="EIJ89575.1"/>
    <property type="molecule type" value="Genomic_DNA"/>
</dbReference>
<reference evidence="9" key="1">
    <citation type="submission" date="2011-01" db="EMBL/GenBank/DDBJ databases">
        <title>The Genome Sequence of Nematocida parisii strain ERTm3.</title>
        <authorList>
            <consortium name="The Broad Institute Genome Sequencing Platform"/>
            <consortium name="The Broad Institute Genome Sequencing Center for Infectious Disease"/>
            <person name="Cuomo C."/>
            <person name="Troemel E."/>
            <person name="Young S.K."/>
            <person name="Zeng Q."/>
            <person name="Gargeya S."/>
            <person name="Fitzgerald M."/>
            <person name="Haas B."/>
            <person name="Abouelleil A."/>
            <person name="Alvarado L."/>
            <person name="Arachchi H.M."/>
            <person name="Berlin A."/>
            <person name="Chapman S.B."/>
            <person name="Gearin G."/>
            <person name="Goldberg J."/>
            <person name="Griggs A."/>
            <person name="Gujja S."/>
            <person name="Hansen M."/>
            <person name="Heiman D."/>
            <person name="Howarth C."/>
            <person name="Larimer J."/>
            <person name="Lui A."/>
            <person name="MacDonald P.J.P."/>
            <person name="McCowen C."/>
            <person name="Montmayeur A."/>
            <person name="Murphy C."/>
            <person name="Neiman D."/>
            <person name="Pearson M."/>
            <person name="Priest M."/>
            <person name="Roberts A."/>
            <person name="Saif S."/>
            <person name="Shea T."/>
            <person name="Sisk P."/>
            <person name="Stolte C."/>
            <person name="Sykes S."/>
            <person name="Wortman J."/>
            <person name="Nusbaum C."/>
            <person name="Birren B."/>
        </authorList>
    </citation>
    <scope>NUCLEOTIDE SEQUENCE</scope>
    <source>
        <strain evidence="9">ERTm3</strain>
    </source>
</reference>
<keyword evidence="7" id="KW-0472">Membrane</keyword>
<organism evidence="9 10">
    <name type="scientific">Nematocida parisii (strain ERTm3)</name>
    <name type="common">Nematode killer fungus</name>
    <dbReference type="NCBI Taxonomy" id="935791"/>
    <lineage>
        <taxon>Eukaryota</taxon>
        <taxon>Fungi</taxon>
        <taxon>Fungi incertae sedis</taxon>
        <taxon>Microsporidia</taxon>
        <taxon>Nematocida</taxon>
    </lineage>
</organism>
<evidence type="ECO:0000256" key="1">
    <source>
        <dbReference type="ARBA" id="ARBA00011073"/>
    </source>
</evidence>
<protein>
    <recommendedName>
        <fullName evidence="8">Peptidase S8/S53 domain-containing protein</fullName>
    </recommendedName>
</protein>
<feature type="active site" description="Charge relay system" evidence="5">
    <location>
        <position position="206"/>
    </location>
</feature>
<dbReference type="InParanoid" id="I3EK28"/>
<keyword evidence="3 5" id="KW-0378">Hydrolase</keyword>
<dbReference type="GO" id="GO:0006508">
    <property type="term" value="P:proteolysis"/>
    <property type="evidence" value="ECO:0007669"/>
    <property type="project" value="UniProtKB-KW"/>
</dbReference>
<dbReference type="PRINTS" id="PR00723">
    <property type="entry name" value="SUBTILISIN"/>
</dbReference>
<keyword evidence="4 5" id="KW-0720">Serine protease</keyword>
<evidence type="ECO:0000256" key="7">
    <source>
        <dbReference type="SAM" id="Phobius"/>
    </source>
</evidence>
<dbReference type="Pfam" id="PF00082">
    <property type="entry name" value="Peptidase_S8"/>
    <property type="match status" value="1"/>
</dbReference>
<dbReference type="HOGENOM" id="CLU_036418_0_0_1"/>
<evidence type="ECO:0000256" key="5">
    <source>
        <dbReference type="PROSITE-ProRule" id="PRU01240"/>
    </source>
</evidence>
<dbReference type="Proteomes" id="UP000002872">
    <property type="component" value="Unassembled WGS sequence"/>
</dbReference>
<feature type="region of interest" description="Disordered" evidence="6">
    <location>
        <begin position="1"/>
        <end position="28"/>
    </location>
</feature>
<dbReference type="OMA" id="HYENTIF"/>
<dbReference type="PROSITE" id="PS51892">
    <property type="entry name" value="SUBTILASE"/>
    <property type="match status" value="1"/>
</dbReference>
<gene>
    <name evidence="9" type="ORF">NEQG_00345</name>
</gene>
<dbReference type="STRING" id="935791.I3EK28"/>
<dbReference type="OrthoDB" id="206201at2759"/>
<dbReference type="PANTHER" id="PTHR43806:SF11">
    <property type="entry name" value="CEREVISIN-RELATED"/>
    <property type="match status" value="1"/>
</dbReference>
<dbReference type="InterPro" id="IPR015500">
    <property type="entry name" value="Peptidase_S8_subtilisin-rel"/>
</dbReference>
<evidence type="ECO:0000259" key="8">
    <source>
        <dbReference type="Pfam" id="PF00082"/>
    </source>
</evidence>
<evidence type="ECO:0000256" key="4">
    <source>
        <dbReference type="ARBA" id="ARBA00022825"/>
    </source>
</evidence>